<accession>A0A1B0ARR3</accession>
<keyword evidence="7" id="KW-0325">Glycoprotein</keyword>
<dbReference type="VEuPathDB" id="VectorBase:GPPI006138"/>
<comment type="subcellular location">
    <subcellularLocation>
        <location evidence="1">Cell membrane</location>
        <topology evidence="1">Multi-pass membrane protein</topology>
    </subcellularLocation>
</comment>
<dbReference type="EnsemblMetazoa" id="GPPI006138-RA">
    <property type="protein sequence ID" value="GPPI006138-PA"/>
    <property type="gene ID" value="GPPI006138"/>
</dbReference>
<reference evidence="9" key="2">
    <citation type="submission" date="2020-05" db="UniProtKB">
        <authorList>
            <consortium name="EnsemblMetazoa"/>
        </authorList>
    </citation>
    <scope>IDENTIFICATION</scope>
    <source>
        <strain evidence="9">IAEA</strain>
    </source>
</reference>
<evidence type="ECO:0000256" key="6">
    <source>
        <dbReference type="ARBA" id="ARBA00023170"/>
    </source>
</evidence>
<evidence type="ECO:0000313" key="9">
    <source>
        <dbReference type="EnsemblMetazoa" id="GPPI006138-PA"/>
    </source>
</evidence>
<keyword evidence="6" id="KW-0675">Receptor</keyword>
<keyword evidence="5 8" id="KW-0472">Membrane</keyword>
<dbReference type="EMBL" id="JXJN01002528">
    <property type="status" value="NOT_ANNOTATED_CDS"/>
    <property type="molecule type" value="Genomic_DNA"/>
</dbReference>
<dbReference type="GO" id="GO:0005886">
    <property type="term" value="C:plasma membrane"/>
    <property type="evidence" value="ECO:0007669"/>
    <property type="project" value="UniProtKB-SubCell"/>
</dbReference>
<feature type="transmembrane region" description="Helical" evidence="8">
    <location>
        <begin position="191"/>
        <end position="217"/>
    </location>
</feature>
<dbReference type="STRING" id="67801.A0A1B0ARR3"/>
<dbReference type="PANTHER" id="PTHR42643:SF41">
    <property type="entry name" value="IONOTROPIC RECEPTOR 20A-RELATED"/>
    <property type="match status" value="1"/>
</dbReference>
<dbReference type="Proteomes" id="UP000092460">
    <property type="component" value="Unassembled WGS sequence"/>
</dbReference>
<keyword evidence="10" id="KW-1185">Reference proteome</keyword>
<proteinExistence type="predicted"/>
<keyword evidence="3 8" id="KW-0812">Transmembrane</keyword>
<sequence length="471" mass="54989">MSVSDFQTYILPATANNTVFINTAFFRDLPRAFFYRDKNGFQELTGTHCKVATEFAIHQKYKFRVENMANFSIAAMHQLIEDGHFNWSMRPNTYGDSSANIVYSYPLERSRYCVMVPTRPTLARFWYVVWPFDRYIWLLIILAIIYVAALMTIQRYPTVSFSRNLLYSFALLHDSPNANIKKNNRCARVQIFFLLIFGLGFILSVYYITFLASYFMYPISQPHIDSLDAIIDARIDVITPPRTYEILRSDKFSNFQEFEKVLKISDIKSFIAMIHSHHAYILTQGDWDLIDRMQTHLILRKFEYSKMCFGDFYTALPLKIDSPFAKSLNDYLLRIKESGLWLHWEDESFYVALKAKLVKLLVDGYPAEPRAARFHYVVFAYCYEYLLTLLLAAVDAFDPVALVLVAVGVPAHVVGRVAQIVVLFVPFHDETIHDWLVAFFDWHRNGDGYNTYHLNQLTCPAILWKRKDCFP</sequence>
<evidence type="ECO:0000256" key="8">
    <source>
        <dbReference type="SAM" id="Phobius"/>
    </source>
</evidence>
<protein>
    <recommendedName>
        <fullName evidence="11">Ionotropic glutamate receptor C-terminal domain-containing protein</fullName>
    </recommendedName>
</protein>
<evidence type="ECO:0000256" key="1">
    <source>
        <dbReference type="ARBA" id="ARBA00004651"/>
    </source>
</evidence>
<name>A0A1B0ARR3_9MUSC</name>
<organism evidence="9 10">
    <name type="scientific">Glossina palpalis gambiensis</name>
    <dbReference type="NCBI Taxonomy" id="67801"/>
    <lineage>
        <taxon>Eukaryota</taxon>
        <taxon>Metazoa</taxon>
        <taxon>Ecdysozoa</taxon>
        <taxon>Arthropoda</taxon>
        <taxon>Hexapoda</taxon>
        <taxon>Insecta</taxon>
        <taxon>Pterygota</taxon>
        <taxon>Neoptera</taxon>
        <taxon>Endopterygota</taxon>
        <taxon>Diptera</taxon>
        <taxon>Brachycera</taxon>
        <taxon>Muscomorpha</taxon>
        <taxon>Hippoboscoidea</taxon>
        <taxon>Glossinidae</taxon>
        <taxon>Glossina</taxon>
    </lineage>
</organism>
<evidence type="ECO:0000256" key="5">
    <source>
        <dbReference type="ARBA" id="ARBA00023136"/>
    </source>
</evidence>
<evidence type="ECO:0000256" key="2">
    <source>
        <dbReference type="ARBA" id="ARBA00022475"/>
    </source>
</evidence>
<evidence type="ECO:0008006" key="11">
    <source>
        <dbReference type="Google" id="ProtNLM"/>
    </source>
</evidence>
<evidence type="ECO:0000313" key="10">
    <source>
        <dbReference type="Proteomes" id="UP000092460"/>
    </source>
</evidence>
<dbReference type="InterPro" id="IPR052192">
    <property type="entry name" value="Insect_Ionotropic_Sensory_Rcpt"/>
</dbReference>
<dbReference type="PANTHER" id="PTHR42643">
    <property type="entry name" value="IONOTROPIC RECEPTOR 20A-RELATED"/>
    <property type="match status" value="1"/>
</dbReference>
<keyword evidence="2" id="KW-1003">Cell membrane</keyword>
<feature type="transmembrane region" description="Helical" evidence="8">
    <location>
        <begin position="135"/>
        <end position="153"/>
    </location>
</feature>
<evidence type="ECO:0000256" key="4">
    <source>
        <dbReference type="ARBA" id="ARBA00022989"/>
    </source>
</evidence>
<reference evidence="10" key="1">
    <citation type="submission" date="2015-01" db="EMBL/GenBank/DDBJ databases">
        <authorList>
            <person name="Aksoy S."/>
            <person name="Warren W."/>
            <person name="Wilson R.K."/>
        </authorList>
    </citation>
    <scope>NUCLEOTIDE SEQUENCE [LARGE SCALE GENOMIC DNA]</scope>
    <source>
        <strain evidence="10">IAEA</strain>
    </source>
</reference>
<evidence type="ECO:0000256" key="7">
    <source>
        <dbReference type="ARBA" id="ARBA00023180"/>
    </source>
</evidence>
<dbReference type="SUPFAM" id="SSF53850">
    <property type="entry name" value="Periplasmic binding protein-like II"/>
    <property type="match status" value="1"/>
</dbReference>
<evidence type="ECO:0000256" key="3">
    <source>
        <dbReference type="ARBA" id="ARBA00022692"/>
    </source>
</evidence>
<dbReference type="AlphaFoldDB" id="A0A1B0ARR3"/>
<keyword evidence="4 8" id="KW-1133">Transmembrane helix</keyword>